<dbReference type="InterPro" id="IPR003527">
    <property type="entry name" value="MAP_kinase_CS"/>
</dbReference>
<dbReference type="PROSITE" id="PS00107">
    <property type="entry name" value="PROTEIN_KINASE_ATP"/>
    <property type="match status" value="1"/>
</dbReference>
<evidence type="ECO:0000256" key="5">
    <source>
        <dbReference type="ARBA" id="ARBA00022679"/>
    </source>
</evidence>
<keyword evidence="9" id="KW-0131">Cell cycle</keyword>
<feature type="domain" description="Protein kinase" evidence="14">
    <location>
        <begin position="18"/>
        <end position="309"/>
    </location>
</feature>
<dbReference type="EC" id="2.7.11.24" evidence="12"/>
<dbReference type="Gene3D" id="1.10.510.10">
    <property type="entry name" value="Transferase(Phosphotransferase) domain 1"/>
    <property type="match status" value="1"/>
</dbReference>
<feature type="region of interest" description="Disordered" evidence="13">
    <location>
        <begin position="357"/>
        <end position="407"/>
    </location>
</feature>
<keyword evidence="4" id="KW-0597">Phosphoprotein</keyword>
<protein>
    <recommendedName>
        <fullName evidence="12">Mitogen-activated protein kinase</fullName>
        <ecNumber evidence="12">2.7.11.24</ecNumber>
    </recommendedName>
</protein>
<comment type="catalytic activity">
    <reaction evidence="12">
        <text>L-threonyl-[protein] + ATP = O-phospho-L-threonyl-[protein] + ADP + H(+)</text>
        <dbReference type="Rhea" id="RHEA:46608"/>
        <dbReference type="Rhea" id="RHEA-COMP:11060"/>
        <dbReference type="Rhea" id="RHEA-COMP:11605"/>
        <dbReference type="ChEBI" id="CHEBI:15378"/>
        <dbReference type="ChEBI" id="CHEBI:30013"/>
        <dbReference type="ChEBI" id="CHEBI:30616"/>
        <dbReference type="ChEBI" id="CHEBI:61977"/>
        <dbReference type="ChEBI" id="CHEBI:456216"/>
        <dbReference type="EC" id="2.7.11.24"/>
    </reaction>
</comment>
<evidence type="ECO:0000259" key="14">
    <source>
        <dbReference type="PROSITE" id="PS50011"/>
    </source>
</evidence>
<comment type="similarity">
    <text evidence="2">Belongs to the protein kinase superfamily. CMGC Ser/Thr protein kinase family. MAP kinase subfamily.</text>
</comment>
<dbReference type="InterPro" id="IPR000719">
    <property type="entry name" value="Prot_kinase_dom"/>
</dbReference>
<proteinExistence type="inferred from homology"/>
<dbReference type="SUPFAM" id="SSF56112">
    <property type="entry name" value="Protein kinase-like (PK-like)"/>
    <property type="match status" value="1"/>
</dbReference>
<comment type="cofactor">
    <cofactor evidence="1 12">
        <name>Mg(2+)</name>
        <dbReference type="ChEBI" id="CHEBI:18420"/>
    </cofactor>
</comment>
<dbReference type="Gene3D" id="3.30.200.20">
    <property type="entry name" value="Phosphorylase Kinase, domain 1"/>
    <property type="match status" value="1"/>
</dbReference>
<dbReference type="InterPro" id="IPR050117">
    <property type="entry name" value="MAPK"/>
</dbReference>
<dbReference type="EMBL" id="HBGX01002673">
    <property type="protein sequence ID" value="CAD9553434.1"/>
    <property type="molecule type" value="Transcribed_RNA"/>
</dbReference>
<keyword evidence="6 10" id="KW-0547">Nucleotide-binding</keyword>
<dbReference type="GO" id="GO:0004707">
    <property type="term" value="F:MAP kinase activity"/>
    <property type="evidence" value="ECO:0007669"/>
    <property type="project" value="UniProtKB-EC"/>
</dbReference>
<dbReference type="InterPro" id="IPR008349">
    <property type="entry name" value="MAPK_ERK1/2"/>
</dbReference>
<dbReference type="FunFam" id="1.10.510.10:FF:000013">
    <property type="entry name" value="Mitogen-activated protein kinase"/>
    <property type="match status" value="1"/>
</dbReference>
<comment type="similarity">
    <text evidence="12">Belongs to the protein kinase superfamily. Ser/Thr protein kinase family. MAP kinase subfamily.</text>
</comment>
<feature type="binding site" evidence="10">
    <location>
        <position position="48"/>
    </location>
    <ligand>
        <name>ATP</name>
        <dbReference type="ChEBI" id="CHEBI:30616"/>
    </ligand>
</feature>
<dbReference type="PANTHER" id="PTHR24055">
    <property type="entry name" value="MITOGEN-ACTIVATED PROTEIN KINASE"/>
    <property type="match status" value="1"/>
</dbReference>
<keyword evidence="5 12" id="KW-0808">Transferase</keyword>
<evidence type="ECO:0000256" key="8">
    <source>
        <dbReference type="ARBA" id="ARBA00022840"/>
    </source>
</evidence>
<evidence type="ECO:0000256" key="6">
    <source>
        <dbReference type="ARBA" id="ARBA00022741"/>
    </source>
</evidence>
<evidence type="ECO:0000256" key="9">
    <source>
        <dbReference type="ARBA" id="ARBA00023306"/>
    </source>
</evidence>
<evidence type="ECO:0000256" key="2">
    <source>
        <dbReference type="ARBA" id="ARBA00008832"/>
    </source>
</evidence>
<dbReference type="InterPro" id="IPR011009">
    <property type="entry name" value="Kinase-like_dom_sf"/>
</dbReference>
<dbReference type="PROSITE" id="PS50011">
    <property type="entry name" value="PROTEIN_KINASE_DOM"/>
    <property type="match status" value="1"/>
</dbReference>
<evidence type="ECO:0000256" key="13">
    <source>
        <dbReference type="SAM" id="MobiDB-lite"/>
    </source>
</evidence>
<accession>A0A7S2JNX2</accession>
<evidence type="ECO:0000256" key="11">
    <source>
        <dbReference type="RuleBase" id="RU000304"/>
    </source>
</evidence>
<sequence length="407" mass="46337">MFHSFMVCGTRFDVDTRYTLIKPIGQGAYGVVCSAHDSLTGEKVAIKKITKAFEHLTDLKRTLREIKLLRHFDHENIISIRDIMRPISKDKFEDVYIVTPLMDTDLHQIISSQQPISDDHCQYFLYQVLRGLKYINSAHVLHRDLKPSNLLVNRNCDLKICDFGLARLANPSESATGFNLTEYVATRWYRAPEIMLSSREYTKAIDVWSTGCIFAELLGRKPLFPGKDYIHQLNLIIDVLGCPTDDDIKFIEMEKARRFIRDRPFKAKTPWQKLYPNANALALDLLDKMLVFNPAKRITVEEALEHPYMASLHDPTDEPVAHAVFNFDFERSTLTAEMLKDMIYHEMLAFHPEAAEDDYQASQPDGAQGGEPDADHSPLMRRSAFRVANSSAESTPKAADPPATLAC</sequence>
<dbReference type="InterPro" id="IPR017441">
    <property type="entry name" value="Protein_kinase_ATP_BS"/>
</dbReference>
<dbReference type="SMART" id="SM00220">
    <property type="entry name" value="S_TKc"/>
    <property type="match status" value="1"/>
</dbReference>
<keyword evidence="7 12" id="KW-0418">Kinase</keyword>
<keyword evidence="3 11" id="KW-0723">Serine/threonine-protein kinase</keyword>
<dbReference type="PROSITE" id="PS01351">
    <property type="entry name" value="MAPK"/>
    <property type="match status" value="1"/>
</dbReference>
<dbReference type="GO" id="GO:0005524">
    <property type="term" value="F:ATP binding"/>
    <property type="evidence" value="ECO:0007669"/>
    <property type="project" value="UniProtKB-UniRule"/>
</dbReference>
<dbReference type="AlphaFoldDB" id="A0A7S2JNX2"/>
<evidence type="ECO:0000256" key="12">
    <source>
        <dbReference type="RuleBase" id="RU361165"/>
    </source>
</evidence>
<evidence type="ECO:0000256" key="10">
    <source>
        <dbReference type="PROSITE-ProRule" id="PRU10141"/>
    </source>
</evidence>
<evidence type="ECO:0000256" key="1">
    <source>
        <dbReference type="ARBA" id="ARBA00001946"/>
    </source>
</evidence>
<evidence type="ECO:0000256" key="4">
    <source>
        <dbReference type="ARBA" id="ARBA00022553"/>
    </source>
</evidence>
<keyword evidence="8 10" id="KW-0067">ATP-binding</keyword>
<comment type="activity regulation">
    <text evidence="12">Activated by threonine and tyrosine phosphorylation.</text>
</comment>
<reference evidence="15" key="1">
    <citation type="submission" date="2021-01" db="EMBL/GenBank/DDBJ databases">
        <authorList>
            <person name="Corre E."/>
            <person name="Pelletier E."/>
            <person name="Niang G."/>
            <person name="Scheremetjew M."/>
            <person name="Finn R."/>
            <person name="Kale V."/>
            <person name="Holt S."/>
            <person name="Cochrane G."/>
            <person name="Meng A."/>
            <person name="Brown T."/>
            <person name="Cohen L."/>
        </authorList>
    </citation>
    <scope>NUCLEOTIDE SEQUENCE</scope>
    <source>
        <strain evidence="15">SAG4.97</strain>
    </source>
</reference>
<evidence type="ECO:0000256" key="7">
    <source>
        <dbReference type="ARBA" id="ARBA00022777"/>
    </source>
</evidence>
<name>A0A7S2JNX2_9EUKA</name>
<dbReference type="Pfam" id="PF00069">
    <property type="entry name" value="Pkinase"/>
    <property type="match status" value="1"/>
</dbReference>
<organism evidence="15">
    <name type="scientific">Cyanoptyche gloeocystis</name>
    <dbReference type="NCBI Taxonomy" id="77922"/>
    <lineage>
        <taxon>Eukaryota</taxon>
        <taxon>Glaucocystophyceae</taxon>
        <taxon>Glaucocystophyceae incertae sedis</taxon>
        <taxon>Cyanoptyche</taxon>
    </lineage>
</organism>
<evidence type="ECO:0000256" key="3">
    <source>
        <dbReference type="ARBA" id="ARBA00022527"/>
    </source>
</evidence>
<dbReference type="FunFam" id="3.30.200.20:FF:000046">
    <property type="entry name" value="Mitogen-activated protein kinase"/>
    <property type="match status" value="1"/>
</dbReference>
<gene>
    <name evidence="15" type="ORF">CGLO1086_LOCUS1156</name>
</gene>
<dbReference type="InterPro" id="IPR008271">
    <property type="entry name" value="Ser/Thr_kinase_AS"/>
</dbReference>
<dbReference type="PRINTS" id="PR01770">
    <property type="entry name" value="ERK1ERK2MAPK"/>
</dbReference>
<evidence type="ECO:0000313" key="15">
    <source>
        <dbReference type="EMBL" id="CAD9553434.1"/>
    </source>
</evidence>
<dbReference type="PROSITE" id="PS00108">
    <property type="entry name" value="PROTEIN_KINASE_ST"/>
    <property type="match status" value="1"/>
</dbReference>
<keyword evidence="12" id="KW-0460">Magnesium</keyword>